<sequence length="127" mass="14603">MNKIMMLIVIFCVGSISHNQVIAATEQSQKIVFPELSESDLNVVKRYEYSDLARLDTGLNKDQIRHILGNPHFNEGLIGVKTWNYVLDVRVPNTKKYKRCQLRIDFNKEYLVESLAWKGDTCQISGV</sequence>
<accession>N9LFP8</accession>
<dbReference type="OrthoDB" id="1149075at2"/>
<comment type="caution">
    <text evidence="4">The sequence shown here is derived from an EMBL/GenBank/DDBJ whole genome shotgun (WGS) entry which is preliminary data.</text>
</comment>
<dbReference type="Pfam" id="PF04355">
    <property type="entry name" value="BamE"/>
    <property type="match status" value="1"/>
</dbReference>
<evidence type="ECO:0000313" key="4">
    <source>
        <dbReference type="EMBL" id="ENW95043.1"/>
    </source>
</evidence>
<dbReference type="AlphaFoldDB" id="N9LFP8"/>
<organism evidence="4 5">
    <name type="scientific">Acinetobacter dispersus</name>
    <dbReference type="NCBI Taxonomy" id="70348"/>
    <lineage>
        <taxon>Bacteria</taxon>
        <taxon>Pseudomonadati</taxon>
        <taxon>Pseudomonadota</taxon>
        <taxon>Gammaproteobacteria</taxon>
        <taxon>Moraxellales</taxon>
        <taxon>Moraxellaceae</taxon>
        <taxon>Acinetobacter</taxon>
    </lineage>
</organism>
<dbReference type="eggNOG" id="COG2913">
    <property type="taxonomic scope" value="Bacteria"/>
</dbReference>
<evidence type="ECO:0000256" key="1">
    <source>
        <dbReference type="ARBA" id="ARBA00022729"/>
    </source>
</evidence>
<dbReference type="Proteomes" id="UP000013261">
    <property type="component" value="Unassembled WGS sequence"/>
</dbReference>
<gene>
    <name evidence="4" type="ORF">F904_00620</name>
</gene>
<name>N9LFP8_9GAMM</name>
<protein>
    <recommendedName>
        <fullName evidence="3">Outer membrane protein assembly factor BamE domain-containing protein</fullName>
    </recommendedName>
</protein>
<dbReference type="RefSeq" id="WP_005184870.1">
    <property type="nucleotide sequence ID" value="NZ_KB850049.1"/>
</dbReference>
<dbReference type="InterPro" id="IPR037873">
    <property type="entry name" value="BamE-like"/>
</dbReference>
<reference evidence="4 5" key="1">
    <citation type="submission" date="2013-02" db="EMBL/GenBank/DDBJ databases">
        <title>The Genome Sequence of Acinetobacter sp. ANC 4105.</title>
        <authorList>
            <consortium name="The Broad Institute Genome Sequencing Platform"/>
            <consortium name="The Broad Institute Genome Sequencing Center for Infectious Disease"/>
            <person name="Cerqueira G."/>
            <person name="Feldgarden M."/>
            <person name="Courvalin P."/>
            <person name="Perichon B."/>
            <person name="Grillot-Courvalin C."/>
            <person name="Clermont D."/>
            <person name="Rocha E."/>
            <person name="Yoon E.-J."/>
            <person name="Nemec A."/>
            <person name="Walker B."/>
            <person name="Young S.K."/>
            <person name="Zeng Q."/>
            <person name="Gargeya S."/>
            <person name="Fitzgerald M."/>
            <person name="Haas B."/>
            <person name="Abouelleil A."/>
            <person name="Alvarado L."/>
            <person name="Arachchi H.M."/>
            <person name="Berlin A.M."/>
            <person name="Chapman S.B."/>
            <person name="Dewar J."/>
            <person name="Goldberg J."/>
            <person name="Griggs A."/>
            <person name="Gujja S."/>
            <person name="Hansen M."/>
            <person name="Howarth C."/>
            <person name="Imamovic A."/>
            <person name="Larimer J."/>
            <person name="McCowan C."/>
            <person name="Murphy C."/>
            <person name="Neiman D."/>
            <person name="Pearson M."/>
            <person name="Priest M."/>
            <person name="Roberts A."/>
            <person name="Saif S."/>
            <person name="Shea T."/>
            <person name="Sisk P."/>
            <person name="Sykes S."/>
            <person name="Wortman J."/>
            <person name="Nusbaum C."/>
            <person name="Birren B."/>
        </authorList>
    </citation>
    <scope>NUCLEOTIDE SEQUENCE [LARGE SCALE GENOMIC DNA]</scope>
    <source>
        <strain evidence="4 5">ANC 4105</strain>
    </source>
</reference>
<evidence type="ECO:0000256" key="2">
    <source>
        <dbReference type="ARBA" id="ARBA00023136"/>
    </source>
</evidence>
<evidence type="ECO:0000313" key="5">
    <source>
        <dbReference type="Proteomes" id="UP000013261"/>
    </source>
</evidence>
<dbReference type="InterPro" id="IPR007450">
    <property type="entry name" value="BamE_dom"/>
</dbReference>
<proteinExistence type="predicted"/>
<keyword evidence="1" id="KW-0732">Signal</keyword>
<evidence type="ECO:0000259" key="3">
    <source>
        <dbReference type="Pfam" id="PF04355"/>
    </source>
</evidence>
<dbReference type="EMBL" id="APRL01000005">
    <property type="protein sequence ID" value="ENW95043.1"/>
    <property type="molecule type" value="Genomic_DNA"/>
</dbReference>
<dbReference type="Gene3D" id="3.30.1450.10">
    <property type="match status" value="1"/>
</dbReference>
<dbReference type="PATRIC" id="fig|1217703.3.peg.599"/>
<dbReference type="GO" id="GO:0019867">
    <property type="term" value="C:outer membrane"/>
    <property type="evidence" value="ECO:0007669"/>
    <property type="project" value="InterPro"/>
</dbReference>
<feature type="domain" description="Outer membrane protein assembly factor BamE" evidence="3">
    <location>
        <begin position="49"/>
        <end position="114"/>
    </location>
</feature>
<dbReference type="HOGENOM" id="CLU_016890_11_2_6"/>
<keyword evidence="5" id="KW-1185">Reference proteome</keyword>
<keyword evidence="2" id="KW-0472">Membrane</keyword>